<feature type="domain" description="GHMP kinase C-terminal" evidence="5">
    <location>
        <begin position="523"/>
        <end position="590"/>
    </location>
</feature>
<dbReference type="SUPFAM" id="SSF54211">
    <property type="entry name" value="Ribosomal protein S5 domain 2-like"/>
    <property type="match status" value="1"/>
</dbReference>
<dbReference type="Gene3D" id="3.90.550.10">
    <property type="entry name" value="Spore Coat Polysaccharide Biosynthesis Protein SpsA, Chain A"/>
    <property type="match status" value="1"/>
</dbReference>
<feature type="domain" description="Nucleotidyl transferase" evidence="4">
    <location>
        <begin position="32"/>
        <end position="208"/>
    </location>
</feature>
<dbReference type="Pfam" id="PF00483">
    <property type="entry name" value="NTP_transferase"/>
    <property type="match status" value="1"/>
</dbReference>
<dbReference type="Ensembl" id="ENSOTST00005186786.1">
    <property type="protein sequence ID" value="ENSOTSP00005135542.1"/>
    <property type="gene ID" value="ENSOTSG00005025396.2"/>
</dbReference>
<dbReference type="Gene3D" id="3.30.70.890">
    <property type="entry name" value="GHMP kinase, C-terminal domain"/>
    <property type="match status" value="1"/>
</dbReference>
<dbReference type="InterPro" id="IPR006204">
    <property type="entry name" value="GHMP_kinase_N_dom"/>
</dbReference>
<gene>
    <name evidence="6" type="primary">gkup</name>
</gene>
<evidence type="ECO:0000313" key="7">
    <source>
        <dbReference type="Proteomes" id="UP000694402"/>
    </source>
</evidence>
<reference evidence="6" key="3">
    <citation type="submission" date="2025-09" db="UniProtKB">
        <authorList>
            <consortium name="Ensembl"/>
        </authorList>
    </citation>
    <scope>IDENTIFICATION</scope>
</reference>
<accession>A0AAZ3R1S6</accession>
<dbReference type="Gene3D" id="3.30.230.10">
    <property type="match status" value="1"/>
</dbReference>
<reference evidence="7" key="1">
    <citation type="journal article" date="2018" name="PLoS ONE">
        <title>Chinook salmon (Oncorhynchus tshawytscha) genome and transcriptome.</title>
        <authorList>
            <person name="Christensen K.A."/>
            <person name="Leong J.S."/>
            <person name="Sakhrani D."/>
            <person name="Biagi C.A."/>
            <person name="Minkley D.R."/>
            <person name="Withler R.E."/>
            <person name="Rondeau E.B."/>
            <person name="Koop B.F."/>
            <person name="Devlin R.H."/>
        </authorList>
    </citation>
    <scope>NUCLEOTIDE SEQUENCE [LARGE SCALE GENOMIC DNA]</scope>
</reference>
<dbReference type="GO" id="GO:0047940">
    <property type="term" value="F:glucuronokinase activity"/>
    <property type="evidence" value="ECO:0007669"/>
    <property type="project" value="TreeGrafter"/>
</dbReference>
<dbReference type="PANTHER" id="PTHR38710">
    <property type="entry name" value="WITH PUTATIVE URIDYL PYROPHOSPHORYLASE-RELATED"/>
    <property type="match status" value="1"/>
</dbReference>
<evidence type="ECO:0000256" key="1">
    <source>
        <dbReference type="ARBA" id="ARBA00022741"/>
    </source>
</evidence>
<evidence type="ECO:0008006" key="8">
    <source>
        <dbReference type="Google" id="ProtNLM"/>
    </source>
</evidence>
<keyword evidence="2" id="KW-0067">ATP-binding</keyword>
<protein>
    <recommendedName>
        <fullName evidence="8">Glucuronokinase 1-like</fullName>
    </recommendedName>
</protein>
<dbReference type="Pfam" id="PF08544">
    <property type="entry name" value="GHMP_kinases_C"/>
    <property type="match status" value="1"/>
</dbReference>
<dbReference type="SUPFAM" id="SSF55060">
    <property type="entry name" value="GHMP Kinase, C-terminal domain"/>
    <property type="match status" value="1"/>
</dbReference>
<evidence type="ECO:0000259" key="3">
    <source>
        <dbReference type="Pfam" id="PF00288"/>
    </source>
</evidence>
<reference evidence="6" key="2">
    <citation type="submission" date="2025-08" db="UniProtKB">
        <authorList>
            <consortium name="Ensembl"/>
        </authorList>
    </citation>
    <scope>IDENTIFICATION</scope>
</reference>
<dbReference type="GO" id="GO:0005524">
    <property type="term" value="F:ATP binding"/>
    <property type="evidence" value="ECO:0007669"/>
    <property type="project" value="UniProtKB-KW"/>
</dbReference>
<evidence type="ECO:0000313" key="6">
    <source>
        <dbReference type="Ensembl" id="ENSOTSP00005135542.1"/>
    </source>
</evidence>
<sequence length="644" mass="72395">MICILLVAGHGTVLETQIKNDATGLYGQLTGVPKALLPGIGGKKILDFWWETVNTRQLFSEVYLVTNADKYKHYERWATANDFPVENVVNDGSTTLEGRLGAVADLELAIRSRKLQDDIMVIAGDMLCADQNFDIAQVLRFFRSKPGELAIYYELEEGEKSSSRGIVEVCPETHRISRFLEKPQEGVTALRLASVVFYCLRKATLPYLSDFLTLQPQAQDRTFGRFWEWIINEEKLPVFGMKLPTGFQLIGQVGLSDYTKWLAHYSAQQQQCPAKPITCRSYARVGLMGNPSDGFNGKTIAMTISNFWAEVTLMESQALVLLPHPLNDPTEFGSLQDLYCISRKEGYLGGLRLLQATCKKFYQFCSKQGIALTKQNFTLKYDTNIPRQVGLAGSSAIVSATLKCLMKFYNITESDLPKPTRANFILNVETDELFITAGLQDRVVQVYEGLVYMDFSKQLMDEQGYGDYIPMDMSSLPPFWLAYLSDPSDSGRIHSNVRQRWLNGEAEVVDAMKSFAGLTDQARVALQGMDWSRLAQLMDENFALRRSVYTEDCLGPGNLKMVQLARQFGSAAKLPGSGGAVVGLCLDQVRLVRLILSHLKQQCILYALWNHWKRDCVSYFGHFILIVAYKWLIDAQAINCNSVI</sequence>
<keyword evidence="7" id="KW-1185">Reference proteome</keyword>
<dbReference type="InterPro" id="IPR005835">
    <property type="entry name" value="NTP_transferase_dom"/>
</dbReference>
<dbReference type="InterPro" id="IPR036554">
    <property type="entry name" value="GHMP_kinase_C_sf"/>
</dbReference>
<evidence type="ECO:0000256" key="2">
    <source>
        <dbReference type="ARBA" id="ARBA00022840"/>
    </source>
</evidence>
<keyword evidence="1" id="KW-0547">Nucleotide-binding</keyword>
<dbReference type="PANTHER" id="PTHR38710:SF1">
    <property type="entry name" value="WITH PUTATIVE URIDYL PYROPHOSPHORYLASE-RELATED"/>
    <property type="match status" value="1"/>
</dbReference>
<dbReference type="InterPro" id="IPR014721">
    <property type="entry name" value="Ribsml_uS5_D2-typ_fold_subgr"/>
</dbReference>
<dbReference type="InterPro" id="IPR013750">
    <property type="entry name" value="GHMP_kinase_C_dom"/>
</dbReference>
<evidence type="ECO:0000259" key="5">
    <source>
        <dbReference type="Pfam" id="PF08544"/>
    </source>
</evidence>
<dbReference type="SUPFAM" id="SSF53448">
    <property type="entry name" value="Nucleotide-diphospho-sugar transferases"/>
    <property type="match status" value="1"/>
</dbReference>
<dbReference type="AlphaFoldDB" id="A0AAZ3R1S6"/>
<dbReference type="InterPro" id="IPR053034">
    <property type="entry name" value="Glucuronokinase-like"/>
</dbReference>
<dbReference type="InterPro" id="IPR020568">
    <property type="entry name" value="Ribosomal_Su5_D2-typ_SF"/>
</dbReference>
<dbReference type="InterPro" id="IPR029044">
    <property type="entry name" value="Nucleotide-diphossugar_trans"/>
</dbReference>
<dbReference type="GeneTree" id="ENSGT00540000072704"/>
<dbReference type="Proteomes" id="UP000694402">
    <property type="component" value="Unassembled WGS sequence"/>
</dbReference>
<name>A0AAZ3R1S6_ONCTS</name>
<evidence type="ECO:0000259" key="4">
    <source>
        <dbReference type="Pfam" id="PF00483"/>
    </source>
</evidence>
<feature type="domain" description="GHMP kinase N-terminal" evidence="3">
    <location>
        <begin position="368"/>
        <end position="449"/>
    </location>
</feature>
<dbReference type="FunFam" id="3.30.230.10:FF:000090">
    <property type="entry name" value="glucuronokinase 1-like isoform X1"/>
    <property type="match status" value="1"/>
</dbReference>
<organism evidence="6 7">
    <name type="scientific">Oncorhynchus tshawytscha</name>
    <name type="common">Chinook salmon</name>
    <name type="synonym">Salmo tshawytscha</name>
    <dbReference type="NCBI Taxonomy" id="74940"/>
    <lineage>
        <taxon>Eukaryota</taxon>
        <taxon>Metazoa</taxon>
        <taxon>Chordata</taxon>
        <taxon>Craniata</taxon>
        <taxon>Vertebrata</taxon>
        <taxon>Euteleostomi</taxon>
        <taxon>Actinopterygii</taxon>
        <taxon>Neopterygii</taxon>
        <taxon>Teleostei</taxon>
        <taxon>Protacanthopterygii</taxon>
        <taxon>Salmoniformes</taxon>
        <taxon>Salmonidae</taxon>
        <taxon>Salmoninae</taxon>
        <taxon>Oncorhynchus</taxon>
    </lineage>
</organism>
<dbReference type="Pfam" id="PF00288">
    <property type="entry name" value="GHMP_kinases_N"/>
    <property type="match status" value="1"/>
</dbReference>
<proteinExistence type="predicted"/>